<accession>A0A971S2D5</accession>
<protein>
    <submittedName>
        <fullName evidence="2">Lytic transglycosylase domain-containing protein</fullName>
    </submittedName>
</protein>
<dbReference type="SUPFAM" id="SSF53955">
    <property type="entry name" value="Lysozyme-like"/>
    <property type="match status" value="1"/>
</dbReference>
<dbReference type="InterPro" id="IPR023346">
    <property type="entry name" value="Lysozyme-like_dom_sf"/>
</dbReference>
<comment type="caution">
    <text evidence="2">The sequence shown here is derived from an EMBL/GenBank/DDBJ whole genome shotgun (WGS) entry which is preliminary data.</text>
</comment>
<evidence type="ECO:0000313" key="2">
    <source>
        <dbReference type="EMBL" id="NLW36167.1"/>
    </source>
</evidence>
<organism evidence="2 3">
    <name type="scientific">Syntrophorhabdus aromaticivorans</name>
    <dbReference type="NCBI Taxonomy" id="328301"/>
    <lineage>
        <taxon>Bacteria</taxon>
        <taxon>Pseudomonadati</taxon>
        <taxon>Thermodesulfobacteriota</taxon>
        <taxon>Syntrophorhabdia</taxon>
        <taxon>Syntrophorhabdales</taxon>
        <taxon>Syntrophorhabdaceae</taxon>
        <taxon>Syntrophorhabdus</taxon>
    </lineage>
</organism>
<dbReference type="CDD" id="cd16892">
    <property type="entry name" value="LT_VirB1-like"/>
    <property type="match status" value="1"/>
</dbReference>
<name>A0A971S2D5_9BACT</name>
<evidence type="ECO:0000313" key="3">
    <source>
        <dbReference type="Proteomes" id="UP000777265"/>
    </source>
</evidence>
<dbReference type="Pfam" id="PF01464">
    <property type="entry name" value="SLT"/>
    <property type="match status" value="1"/>
</dbReference>
<dbReference type="EMBL" id="JAAYEE010000219">
    <property type="protein sequence ID" value="NLW36167.1"/>
    <property type="molecule type" value="Genomic_DNA"/>
</dbReference>
<proteinExistence type="predicted"/>
<dbReference type="InterPro" id="IPR008258">
    <property type="entry name" value="Transglycosylase_SLT_dom_1"/>
</dbReference>
<sequence>MIPTILLSGIIGFSSLYGTCGPEVHPATTQAIIEVESSGNPLAIHDNNTGTSYTPSSRAQAMEIATRLLTRRHSIDIGLMQINSWHLRKRRIDCDSLFDPCFNIKTGTEILAAFYRTHRQKNPSDPPDLTLLKSLSSYNTGTPYNGTRYITKILKKARSTHHAPTVRNARLVSTRMIPCQPCNAITYFRKEPAK</sequence>
<dbReference type="AlphaFoldDB" id="A0A971S2D5"/>
<reference evidence="2" key="2">
    <citation type="submission" date="2020-01" db="EMBL/GenBank/DDBJ databases">
        <authorList>
            <person name="Campanaro S."/>
        </authorList>
    </citation>
    <scope>NUCLEOTIDE SEQUENCE</scope>
    <source>
        <strain evidence="2">AS06rmzACSIP_7</strain>
    </source>
</reference>
<gene>
    <name evidence="2" type="ORF">GXY80_11930</name>
</gene>
<reference evidence="2" key="1">
    <citation type="journal article" date="2020" name="Biotechnol. Biofuels">
        <title>New insights from the biogas microbiome by comprehensive genome-resolved metagenomics of nearly 1600 species originating from multiple anaerobic digesters.</title>
        <authorList>
            <person name="Campanaro S."/>
            <person name="Treu L."/>
            <person name="Rodriguez-R L.M."/>
            <person name="Kovalovszki A."/>
            <person name="Ziels R.M."/>
            <person name="Maus I."/>
            <person name="Zhu X."/>
            <person name="Kougias P.G."/>
            <person name="Basile A."/>
            <person name="Luo G."/>
            <person name="Schluter A."/>
            <person name="Konstantinidis K.T."/>
            <person name="Angelidaki I."/>
        </authorList>
    </citation>
    <scope>NUCLEOTIDE SEQUENCE</scope>
    <source>
        <strain evidence="2">AS06rmzACSIP_7</strain>
    </source>
</reference>
<dbReference type="Gene3D" id="1.10.530.10">
    <property type="match status" value="1"/>
</dbReference>
<dbReference type="Proteomes" id="UP000777265">
    <property type="component" value="Unassembled WGS sequence"/>
</dbReference>
<feature type="domain" description="Transglycosylase SLT" evidence="1">
    <location>
        <begin position="21"/>
        <end position="142"/>
    </location>
</feature>
<evidence type="ECO:0000259" key="1">
    <source>
        <dbReference type="Pfam" id="PF01464"/>
    </source>
</evidence>